<name>D8TV98_VOLCA</name>
<dbReference type="GeneID" id="9619882"/>
<organism evidence="2">
    <name type="scientific">Volvox carteri f. nagariensis</name>
    <dbReference type="NCBI Taxonomy" id="3068"/>
    <lineage>
        <taxon>Eukaryota</taxon>
        <taxon>Viridiplantae</taxon>
        <taxon>Chlorophyta</taxon>
        <taxon>core chlorophytes</taxon>
        <taxon>Chlorophyceae</taxon>
        <taxon>CS clade</taxon>
        <taxon>Chlamydomonadales</taxon>
        <taxon>Volvocaceae</taxon>
        <taxon>Volvox</taxon>
    </lineage>
</organism>
<gene>
    <name evidence="1" type="ORF">VOLCADRAFT_117578</name>
</gene>
<dbReference type="EMBL" id="GL378339">
    <property type="protein sequence ID" value="EFJ48667.1"/>
    <property type="molecule type" value="Genomic_DNA"/>
</dbReference>
<proteinExistence type="predicted"/>
<sequence length="120" mass="13173">LPLRSPLSPDAARLIALDKQINRQLQATKDVRGLLLKHEEEDLVQVTARARELLQKYSVPYKTQPCQGEAQVCAECFKKHPKEAWRCAQVAEAYRVCSTAAFSGRSHATAAATQAAAARG</sequence>
<dbReference type="STRING" id="3068.D8TV98"/>
<dbReference type="Proteomes" id="UP000001058">
    <property type="component" value="Unassembled WGS sequence"/>
</dbReference>
<dbReference type="KEGG" id="vcn:VOLCADRAFT_117578"/>
<dbReference type="OrthoDB" id="541597at2759"/>
<dbReference type="PANTHER" id="PTHR47587">
    <property type="entry name" value="OS05G0103500 PROTEIN"/>
    <property type="match status" value="1"/>
</dbReference>
<evidence type="ECO:0000313" key="2">
    <source>
        <dbReference type="Proteomes" id="UP000001058"/>
    </source>
</evidence>
<dbReference type="InterPro" id="IPR009069">
    <property type="entry name" value="Cys_alpha_HP_mot_SF"/>
</dbReference>
<keyword evidence="2" id="KW-1185">Reference proteome</keyword>
<dbReference type="SUPFAM" id="SSF47072">
    <property type="entry name" value="Cysteine alpha-hairpin motif"/>
    <property type="match status" value="1"/>
</dbReference>
<dbReference type="PANTHER" id="PTHR47587:SF2">
    <property type="entry name" value="OS05G0103500 PROTEIN"/>
    <property type="match status" value="1"/>
</dbReference>
<feature type="non-terminal residue" evidence="1">
    <location>
        <position position="1"/>
    </location>
</feature>
<reference evidence="1 2" key="1">
    <citation type="journal article" date="2010" name="Science">
        <title>Genomic analysis of organismal complexity in the multicellular green alga Volvox carteri.</title>
        <authorList>
            <person name="Prochnik S.E."/>
            <person name="Umen J."/>
            <person name="Nedelcu A.M."/>
            <person name="Hallmann A."/>
            <person name="Miller S.M."/>
            <person name="Nishii I."/>
            <person name="Ferris P."/>
            <person name="Kuo A."/>
            <person name="Mitros T."/>
            <person name="Fritz-Laylin L.K."/>
            <person name="Hellsten U."/>
            <person name="Chapman J."/>
            <person name="Simakov O."/>
            <person name="Rensing S.A."/>
            <person name="Terry A."/>
            <person name="Pangilinan J."/>
            <person name="Kapitonov V."/>
            <person name="Jurka J."/>
            <person name="Salamov A."/>
            <person name="Shapiro H."/>
            <person name="Schmutz J."/>
            <person name="Grimwood J."/>
            <person name="Lindquist E."/>
            <person name="Lucas S."/>
            <person name="Grigoriev I.V."/>
            <person name="Schmitt R."/>
            <person name="Kirk D."/>
            <person name="Rokhsar D.S."/>
        </authorList>
    </citation>
    <scope>NUCLEOTIDE SEQUENCE [LARGE SCALE GENOMIC DNA]</scope>
    <source>
        <strain evidence="2">f. Nagariensis / Eve</strain>
    </source>
</reference>
<evidence type="ECO:0000313" key="1">
    <source>
        <dbReference type="EMBL" id="EFJ48667.1"/>
    </source>
</evidence>
<dbReference type="AlphaFoldDB" id="D8TV98"/>
<protein>
    <submittedName>
        <fullName evidence="1">Uncharacterized protein</fullName>
    </submittedName>
</protein>
<dbReference type="RefSeq" id="XP_002950466.1">
    <property type="nucleotide sequence ID" value="XM_002950420.1"/>
</dbReference>
<accession>D8TV98</accession>
<dbReference type="InParanoid" id="D8TV98"/>